<organism evidence="2 3">
    <name type="scientific">Coemansia guatemalensis</name>
    <dbReference type="NCBI Taxonomy" id="2761395"/>
    <lineage>
        <taxon>Eukaryota</taxon>
        <taxon>Fungi</taxon>
        <taxon>Fungi incertae sedis</taxon>
        <taxon>Zoopagomycota</taxon>
        <taxon>Kickxellomycotina</taxon>
        <taxon>Kickxellomycetes</taxon>
        <taxon>Kickxellales</taxon>
        <taxon>Kickxellaceae</taxon>
        <taxon>Coemansia</taxon>
    </lineage>
</organism>
<dbReference type="GO" id="GO:0016773">
    <property type="term" value="F:phosphotransferase activity, alcohol group as acceptor"/>
    <property type="evidence" value="ECO:0007669"/>
    <property type="project" value="UniProtKB-ARBA"/>
</dbReference>
<dbReference type="GO" id="GO:0001727">
    <property type="term" value="F:lipid kinase activity"/>
    <property type="evidence" value="ECO:0007669"/>
    <property type="project" value="TreeGrafter"/>
</dbReference>
<dbReference type="GO" id="GO:0046512">
    <property type="term" value="P:sphingosine biosynthetic process"/>
    <property type="evidence" value="ECO:0007669"/>
    <property type="project" value="TreeGrafter"/>
</dbReference>
<feature type="region of interest" description="Disordered" evidence="1">
    <location>
        <begin position="67"/>
        <end position="107"/>
    </location>
</feature>
<gene>
    <name evidence="2" type="ORF">H4R20_007191</name>
</gene>
<dbReference type="OrthoDB" id="3853857at2759"/>
<proteinExistence type="predicted"/>
<dbReference type="AlphaFoldDB" id="A0A9W8HN68"/>
<protein>
    <submittedName>
        <fullName evidence="2">Uncharacterized protein</fullName>
    </submittedName>
</protein>
<accession>A0A9W8HN68</accession>
<dbReference type="InterPro" id="IPR016064">
    <property type="entry name" value="NAD/diacylglycerol_kinase_sf"/>
</dbReference>
<reference evidence="2" key="1">
    <citation type="submission" date="2022-07" db="EMBL/GenBank/DDBJ databases">
        <title>Phylogenomic reconstructions and comparative analyses of Kickxellomycotina fungi.</title>
        <authorList>
            <person name="Reynolds N.K."/>
            <person name="Stajich J.E."/>
            <person name="Barry K."/>
            <person name="Grigoriev I.V."/>
            <person name="Crous P."/>
            <person name="Smith M.E."/>
        </authorList>
    </citation>
    <scope>NUCLEOTIDE SEQUENCE</scope>
    <source>
        <strain evidence="2">NRRL 1565</strain>
    </source>
</reference>
<feature type="compositionally biased region" description="Acidic residues" evidence="1">
    <location>
        <begin position="67"/>
        <end position="81"/>
    </location>
</feature>
<dbReference type="EMBL" id="JANBUO010003816">
    <property type="protein sequence ID" value="KAJ2789391.1"/>
    <property type="molecule type" value="Genomic_DNA"/>
</dbReference>
<dbReference type="GO" id="GO:0005737">
    <property type="term" value="C:cytoplasm"/>
    <property type="evidence" value="ECO:0007669"/>
    <property type="project" value="TreeGrafter"/>
</dbReference>
<evidence type="ECO:0000313" key="2">
    <source>
        <dbReference type="EMBL" id="KAJ2789391.1"/>
    </source>
</evidence>
<sequence length="212" mass="23210">MSVMQASGRTEYCFLSVTWGLLADIDIESERMRWAGAARFDLYGTLRVMNMRFYGGRLHYLPVADDDSDDHGDDDSNDESGVEVLGDAKNPWGARDRKGKQRDDTPMDAEDALAFKASVMEESYGQVQSAGTSATNMHDRTNEGADIAWGLPAPNFSSPLVRSSPKPLPDILSPKIQPAVTLHPTLTAGIQLPVKQGSLPPRWNTIEGPFAQ</sequence>
<dbReference type="SUPFAM" id="SSF111331">
    <property type="entry name" value="NAD kinase/diacylglycerol kinase-like"/>
    <property type="match status" value="1"/>
</dbReference>
<dbReference type="Proteomes" id="UP001140094">
    <property type="component" value="Unassembled WGS sequence"/>
</dbReference>
<feature type="non-terminal residue" evidence="2">
    <location>
        <position position="212"/>
    </location>
</feature>
<dbReference type="PANTHER" id="PTHR12358:SF31">
    <property type="entry name" value="ACYLGLYCEROL KINASE, MITOCHONDRIAL"/>
    <property type="match status" value="1"/>
</dbReference>
<evidence type="ECO:0000256" key="1">
    <source>
        <dbReference type="SAM" id="MobiDB-lite"/>
    </source>
</evidence>
<name>A0A9W8HN68_9FUNG</name>
<dbReference type="InterPro" id="IPR050187">
    <property type="entry name" value="Lipid_Phosphate_FormReg"/>
</dbReference>
<comment type="caution">
    <text evidence="2">The sequence shown here is derived from an EMBL/GenBank/DDBJ whole genome shotgun (WGS) entry which is preliminary data.</text>
</comment>
<dbReference type="PANTHER" id="PTHR12358">
    <property type="entry name" value="SPHINGOSINE KINASE"/>
    <property type="match status" value="1"/>
</dbReference>
<evidence type="ECO:0000313" key="3">
    <source>
        <dbReference type="Proteomes" id="UP001140094"/>
    </source>
</evidence>
<dbReference type="Gene3D" id="2.60.200.40">
    <property type="match status" value="1"/>
</dbReference>
<keyword evidence="3" id="KW-1185">Reference proteome</keyword>
<dbReference type="GO" id="GO:0016020">
    <property type="term" value="C:membrane"/>
    <property type="evidence" value="ECO:0007669"/>
    <property type="project" value="TreeGrafter"/>
</dbReference>